<evidence type="ECO:0000256" key="3">
    <source>
        <dbReference type="ARBA" id="ARBA00012633"/>
    </source>
</evidence>
<gene>
    <name evidence="11" type="ORF">SCLCIDRAFT_117909</name>
</gene>
<dbReference type="Gene3D" id="3.30.540.10">
    <property type="entry name" value="Fructose-1,6-Bisphosphatase, subunit A, domain 1"/>
    <property type="match status" value="1"/>
</dbReference>
<evidence type="ECO:0000256" key="9">
    <source>
        <dbReference type="ARBA" id="ARBA00044484"/>
    </source>
</evidence>
<evidence type="ECO:0000256" key="6">
    <source>
        <dbReference type="ARBA" id="ARBA00022842"/>
    </source>
</evidence>
<dbReference type="InterPro" id="IPR000760">
    <property type="entry name" value="Inositol_monophosphatase-like"/>
</dbReference>
<dbReference type="GO" id="GO:0008441">
    <property type="term" value="F:3'(2'),5'-bisphosphate nucleotidase activity"/>
    <property type="evidence" value="ECO:0007669"/>
    <property type="project" value="UniProtKB-EC"/>
</dbReference>
<dbReference type="EC" id="3.1.3.7" evidence="3"/>
<comment type="catalytic activity">
    <reaction evidence="7">
        <text>adenosine 2',5'-bisphosphate + H2O = AMP + phosphate</text>
        <dbReference type="Rhea" id="RHEA:77643"/>
        <dbReference type="ChEBI" id="CHEBI:15377"/>
        <dbReference type="ChEBI" id="CHEBI:43474"/>
        <dbReference type="ChEBI" id="CHEBI:194156"/>
        <dbReference type="ChEBI" id="CHEBI:456215"/>
        <dbReference type="EC" id="3.1.3.7"/>
    </reaction>
    <physiologicalReaction direction="left-to-right" evidence="7">
        <dbReference type="Rhea" id="RHEA:77644"/>
    </physiologicalReaction>
</comment>
<dbReference type="Pfam" id="PF00459">
    <property type="entry name" value="Inositol_P"/>
    <property type="match status" value="1"/>
</dbReference>
<dbReference type="FunCoup" id="A0A0C3AED2">
    <property type="interactions" value="69"/>
</dbReference>
<evidence type="ECO:0000313" key="12">
    <source>
        <dbReference type="Proteomes" id="UP000053989"/>
    </source>
</evidence>
<sequence>MALQYTTEKQVAIAAVRRACALTSSVFNKLVKSETLTKGDKSPVTIADYSAQAVVNTILGRAFPVDPIVGEEDAADLRQEGAENLRNRIVDLCNEALTADLGLGDRAEWGLGPGQERTLDELLDAIDRGNDQGGPVGRRWTLDPIDGTKGFLRGGQYAICLALIVDGDVKLGVIGCPNLPVGDAESEDSQRGGIFTAVKGQGAEQISISGAKSTPVMIPSMEPGMLNLLESVEAAHADLAFNQQVSNSLGITRPPTRMDSQAKYACLARGDGVVYLRMPINALYQEKIWDHASGAVLVQEAGGVITDALGQPLNFGLGRTLGKNQGIVAAGKDVHGQVLAAVQRARSKASEATQ</sequence>
<evidence type="ECO:0000256" key="5">
    <source>
        <dbReference type="ARBA" id="ARBA00022801"/>
    </source>
</evidence>
<evidence type="ECO:0000313" key="11">
    <source>
        <dbReference type="EMBL" id="KIM63307.1"/>
    </source>
</evidence>
<comment type="catalytic activity">
    <reaction evidence="8">
        <text>adenosine 3',5'-bisphosphate + H2O = AMP + phosphate</text>
        <dbReference type="Rhea" id="RHEA:10040"/>
        <dbReference type="ChEBI" id="CHEBI:15377"/>
        <dbReference type="ChEBI" id="CHEBI:43474"/>
        <dbReference type="ChEBI" id="CHEBI:58343"/>
        <dbReference type="ChEBI" id="CHEBI:456215"/>
        <dbReference type="EC" id="3.1.3.7"/>
    </reaction>
    <physiologicalReaction direction="left-to-right" evidence="8">
        <dbReference type="Rhea" id="RHEA:10041"/>
    </physiologicalReaction>
</comment>
<dbReference type="STRING" id="1036808.A0A0C3AED2"/>
<reference evidence="11 12" key="1">
    <citation type="submission" date="2014-04" db="EMBL/GenBank/DDBJ databases">
        <authorList>
            <consortium name="DOE Joint Genome Institute"/>
            <person name="Kuo A."/>
            <person name="Kohler A."/>
            <person name="Nagy L.G."/>
            <person name="Floudas D."/>
            <person name="Copeland A."/>
            <person name="Barry K.W."/>
            <person name="Cichocki N."/>
            <person name="Veneault-Fourrey C."/>
            <person name="LaButti K."/>
            <person name="Lindquist E.A."/>
            <person name="Lipzen A."/>
            <person name="Lundell T."/>
            <person name="Morin E."/>
            <person name="Murat C."/>
            <person name="Sun H."/>
            <person name="Tunlid A."/>
            <person name="Henrissat B."/>
            <person name="Grigoriev I.V."/>
            <person name="Hibbett D.S."/>
            <person name="Martin F."/>
            <person name="Nordberg H.P."/>
            <person name="Cantor M.N."/>
            <person name="Hua S.X."/>
        </authorList>
    </citation>
    <scope>NUCLEOTIDE SEQUENCE [LARGE SCALE GENOMIC DNA]</scope>
    <source>
        <strain evidence="11 12">Foug A</strain>
    </source>
</reference>
<evidence type="ECO:0000256" key="10">
    <source>
        <dbReference type="PIRSR" id="PIRSR600760-2"/>
    </source>
</evidence>
<proteinExistence type="inferred from homology"/>
<dbReference type="Proteomes" id="UP000053989">
    <property type="component" value="Unassembled WGS sequence"/>
</dbReference>
<dbReference type="HOGENOM" id="CLU_033446_2_1_1"/>
<reference evidence="12" key="2">
    <citation type="submission" date="2015-01" db="EMBL/GenBank/DDBJ databases">
        <title>Evolutionary Origins and Diversification of the Mycorrhizal Mutualists.</title>
        <authorList>
            <consortium name="DOE Joint Genome Institute"/>
            <consortium name="Mycorrhizal Genomics Consortium"/>
            <person name="Kohler A."/>
            <person name="Kuo A."/>
            <person name="Nagy L.G."/>
            <person name="Floudas D."/>
            <person name="Copeland A."/>
            <person name="Barry K.W."/>
            <person name="Cichocki N."/>
            <person name="Veneault-Fourrey C."/>
            <person name="LaButti K."/>
            <person name="Lindquist E.A."/>
            <person name="Lipzen A."/>
            <person name="Lundell T."/>
            <person name="Morin E."/>
            <person name="Murat C."/>
            <person name="Riley R."/>
            <person name="Ohm R."/>
            <person name="Sun H."/>
            <person name="Tunlid A."/>
            <person name="Henrissat B."/>
            <person name="Grigoriev I.V."/>
            <person name="Hibbett D.S."/>
            <person name="Martin F."/>
        </authorList>
    </citation>
    <scope>NUCLEOTIDE SEQUENCE [LARGE SCALE GENOMIC DNA]</scope>
    <source>
        <strain evidence="12">Foug A</strain>
    </source>
</reference>
<dbReference type="Gene3D" id="3.40.190.80">
    <property type="match status" value="1"/>
</dbReference>
<feature type="binding site" evidence="10">
    <location>
        <position position="290"/>
    </location>
    <ligand>
        <name>Mg(2+)</name>
        <dbReference type="ChEBI" id="CHEBI:18420"/>
        <label>1</label>
        <note>catalytic</note>
    </ligand>
</feature>
<dbReference type="InterPro" id="IPR051090">
    <property type="entry name" value="Inositol_monoP_superfamily"/>
</dbReference>
<dbReference type="GO" id="GO:0046872">
    <property type="term" value="F:metal ion binding"/>
    <property type="evidence" value="ECO:0007669"/>
    <property type="project" value="UniProtKB-KW"/>
</dbReference>
<keyword evidence="5" id="KW-0378">Hydrolase</keyword>
<feature type="binding site" evidence="10">
    <location>
        <position position="143"/>
    </location>
    <ligand>
        <name>Mg(2+)</name>
        <dbReference type="ChEBI" id="CHEBI:18420"/>
        <label>1</label>
        <note>catalytic</note>
    </ligand>
</feature>
<keyword evidence="12" id="KW-1185">Reference proteome</keyword>
<dbReference type="PRINTS" id="PR00377">
    <property type="entry name" value="IMPHPHTASES"/>
</dbReference>
<organism evidence="11 12">
    <name type="scientific">Scleroderma citrinum Foug A</name>
    <dbReference type="NCBI Taxonomy" id="1036808"/>
    <lineage>
        <taxon>Eukaryota</taxon>
        <taxon>Fungi</taxon>
        <taxon>Dikarya</taxon>
        <taxon>Basidiomycota</taxon>
        <taxon>Agaricomycotina</taxon>
        <taxon>Agaricomycetes</taxon>
        <taxon>Agaricomycetidae</taxon>
        <taxon>Boletales</taxon>
        <taxon>Sclerodermatineae</taxon>
        <taxon>Sclerodermataceae</taxon>
        <taxon>Scleroderma</taxon>
    </lineage>
</organism>
<dbReference type="PROSITE" id="PS00630">
    <property type="entry name" value="IMP_2"/>
    <property type="match status" value="1"/>
</dbReference>
<dbReference type="InterPro" id="IPR020583">
    <property type="entry name" value="Inositol_monoP_metal-BS"/>
</dbReference>
<dbReference type="SUPFAM" id="SSF56655">
    <property type="entry name" value="Carbohydrate phosphatase"/>
    <property type="match status" value="1"/>
</dbReference>
<dbReference type="PROSITE" id="PS00629">
    <property type="entry name" value="IMP_1"/>
    <property type="match status" value="1"/>
</dbReference>
<keyword evidence="4 10" id="KW-0479">Metal-binding</keyword>
<evidence type="ECO:0000256" key="2">
    <source>
        <dbReference type="ARBA" id="ARBA00009759"/>
    </source>
</evidence>
<protein>
    <recommendedName>
        <fullName evidence="3">3'(2'),5'-bisphosphate nucleotidase</fullName>
        <ecNumber evidence="3">3.1.3.7</ecNumber>
    </recommendedName>
</protein>
<evidence type="ECO:0000256" key="8">
    <source>
        <dbReference type="ARBA" id="ARBA00044479"/>
    </source>
</evidence>
<dbReference type="InParanoid" id="A0A0C3AED2"/>
<dbReference type="OrthoDB" id="411145at2759"/>
<dbReference type="NCBIfam" id="TIGR01330">
    <property type="entry name" value="bisphos_HAL2"/>
    <property type="match status" value="1"/>
</dbReference>
<evidence type="ECO:0000256" key="1">
    <source>
        <dbReference type="ARBA" id="ARBA00001946"/>
    </source>
</evidence>
<dbReference type="PANTHER" id="PTHR43200:SF6">
    <property type="entry name" value="3'(2'),5'-BISPHOSPHATE NUCLEOTIDASE"/>
    <property type="match status" value="1"/>
</dbReference>
<dbReference type="FunFam" id="3.40.190.80:FF:000003">
    <property type="entry name" value="PAP-specific phosphatase HAL2-like"/>
    <property type="match status" value="1"/>
</dbReference>
<name>A0A0C3AED2_9AGAM</name>
<dbReference type="GO" id="GO:0000103">
    <property type="term" value="P:sulfate assimilation"/>
    <property type="evidence" value="ECO:0007669"/>
    <property type="project" value="TreeGrafter"/>
</dbReference>
<comment type="similarity">
    <text evidence="2">Belongs to the inositol monophosphatase superfamily.</text>
</comment>
<dbReference type="InterPro" id="IPR020550">
    <property type="entry name" value="Inositol_monophosphatase_CS"/>
</dbReference>
<accession>A0A0C3AED2</accession>
<feature type="binding site" evidence="10">
    <location>
        <position position="146"/>
    </location>
    <ligand>
        <name>Mg(2+)</name>
        <dbReference type="ChEBI" id="CHEBI:18420"/>
        <label>1</label>
        <note>catalytic</note>
    </ligand>
</feature>
<evidence type="ECO:0000256" key="7">
    <source>
        <dbReference type="ARBA" id="ARBA00044466"/>
    </source>
</evidence>
<dbReference type="EMBL" id="KN822036">
    <property type="protein sequence ID" value="KIM63307.1"/>
    <property type="molecule type" value="Genomic_DNA"/>
</dbReference>
<feature type="binding site" evidence="10">
    <location>
        <position position="71"/>
    </location>
    <ligand>
        <name>Mg(2+)</name>
        <dbReference type="ChEBI" id="CHEBI:18420"/>
        <label>1</label>
        <note>catalytic</note>
    </ligand>
</feature>
<keyword evidence="6 10" id="KW-0460">Magnesium</keyword>
<dbReference type="CDD" id="cd01517">
    <property type="entry name" value="PAP_phosphatase"/>
    <property type="match status" value="1"/>
</dbReference>
<feature type="binding site" evidence="10">
    <location>
        <position position="145"/>
    </location>
    <ligand>
        <name>Mg(2+)</name>
        <dbReference type="ChEBI" id="CHEBI:18420"/>
        <label>1</label>
        <note>catalytic</note>
    </ligand>
</feature>
<evidence type="ECO:0000256" key="4">
    <source>
        <dbReference type="ARBA" id="ARBA00022723"/>
    </source>
</evidence>
<dbReference type="AlphaFoldDB" id="A0A0C3AED2"/>
<dbReference type="GO" id="GO:0046854">
    <property type="term" value="P:phosphatidylinositol phosphate biosynthetic process"/>
    <property type="evidence" value="ECO:0007669"/>
    <property type="project" value="InterPro"/>
</dbReference>
<dbReference type="InterPro" id="IPR006239">
    <property type="entry name" value="DPNP"/>
</dbReference>
<comment type="cofactor">
    <cofactor evidence="1 10">
        <name>Mg(2+)</name>
        <dbReference type="ChEBI" id="CHEBI:18420"/>
    </cofactor>
</comment>
<dbReference type="PANTHER" id="PTHR43200">
    <property type="entry name" value="PHOSPHATASE"/>
    <property type="match status" value="1"/>
</dbReference>
<comment type="catalytic activity">
    <reaction evidence="9">
        <text>3'-phosphoadenylyl sulfate + H2O = adenosine 5'-phosphosulfate + phosphate</text>
        <dbReference type="Rhea" id="RHEA:77639"/>
        <dbReference type="ChEBI" id="CHEBI:15377"/>
        <dbReference type="ChEBI" id="CHEBI:43474"/>
        <dbReference type="ChEBI" id="CHEBI:58243"/>
        <dbReference type="ChEBI" id="CHEBI:58339"/>
        <dbReference type="EC" id="3.1.3.7"/>
    </reaction>
    <physiologicalReaction direction="left-to-right" evidence="9">
        <dbReference type="Rhea" id="RHEA:77640"/>
    </physiologicalReaction>
</comment>